<keyword evidence="2" id="KW-0802">TPR repeat</keyword>
<feature type="repeat" description="TPR" evidence="2">
    <location>
        <begin position="80"/>
        <end position="113"/>
    </location>
</feature>
<dbReference type="EMBL" id="CP036422">
    <property type="protein sequence ID" value="QFU77327.1"/>
    <property type="molecule type" value="Genomic_DNA"/>
</dbReference>
<dbReference type="SUPFAM" id="SSF52540">
    <property type="entry name" value="P-loop containing nucleoside triphosphate hydrolases"/>
    <property type="match status" value="1"/>
</dbReference>
<evidence type="ECO:0000313" key="3">
    <source>
        <dbReference type="EMBL" id="QFU77327.1"/>
    </source>
</evidence>
<dbReference type="InterPro" id="IPR026634">
    <property type="entry name" value="TPST-like"/>
</dbReference>
<keyword evidence="4" id="KW-1185">Reference proteome</keyword>
<dbReference type="KEGG" id="halc:EY643_17585"/>
<dbReference type="SMART" id="SM00028">
    <property type="entry name" value="TPR"/>
    <property type="match status" value="6"/>
</dbReference>
<dbReference type="AlphaFoldDB" id="A0A5P9NNF4"/>
<dbReference type="Gene3D" id="3.40.50.300">
    <property type="entry name" value="P-loop containing nucleotide triphosphate hydrolases"/>
    <property type="match status" value="1"/>
</dbReference>
<dbReference type="InterPro" id="IPR019734">
    <property type="entry name" value="TPR_rpt"/>
</dbReference>
<keyword evidence="1 3" id="KW-0808">Transferase</keyword>
<dbReference type="Pfam" id="PF14559">
    <property type="entry name" value="TPR_19"/>
    <property type="match status" value="1"/>
</dbReference>
<dbReference type="PROSITE" id="PS50005">
    <property type="entry name" value="TPR"/>
    <property type="match status" value="2"/>
</dbReference>
<dbReference type="Proteomes" id="UP000326287">
    <property type="component" value="Chromosome"/>
</dbReference>
<organism evidence="3 4">
    <name type="scientific">Halioglobus maricola</name>
    <dbReference type="NCBI Taxonomy" id="2601894"/>
    <lineage>
        <taxon>Bacteria</taxon>
        <taxon>Pseudomonadati</taxon>
        <taxon>Pseudomonadota</taxon>
        <taxon>Gammaproteobacteria</taxon>
        <taxon>Cellvibrionales</taxon>
        <taxon>Halieaceae</taxon>
        <taxon>Halioglobus</taxon>
    </lineage>
</organism>
<dbReference type="RefSeq" id="WP_153240472.1">
    <property type="nucleotide sequence ID" value="NZ_CP036422.1"/>
</dbReference>
<evidence type="ECO:0000256" key="1">
    <source>
        <dbReference type="ARBA" id="ARBA00022679"/>
    </source>
</evidence>
<dbReference type="SUPFAM" id="SSF48452">
    <property type="entry name" value="TPR-like"/>
    <property type="match status" value="1"/>
</dbReference>
<evidence type="ECO:0000256" key="2">
    <source>
        <dbReference type="PROSITE-ProRule" id="PRU00339"/>
    </source>
</evidence>
<dbReference type="PANTHER" id="PTHR12788">
    <property type="entry name" value="PROTEIN-TYROSINE SULFOTRANSFERASE 2"/>
    <property type="match status" value="1"/>
</dbReference>
<dbReference type="PANTHER" id="PTHR12788:SF10">
    <property type="entry name" value="PROTEIN-TYROSINE SULFOTRANSFERASE"/>
    <property type="match status" value="1"/>
</dbReference>
<reference evidence="3 4" key="1">
    <citation type="submission" date="2019-02" db="EMBL/GenBank/DDBJ databases">
        <authorList>
            <person name="Li S.-H."/>
        </authorList>
    </citation>
    <scope>NUCLEOTIDE SEQUENCE [LARGE SCALE GENOMIC DNA]</scope>
    <source>
        <strain evidence="3 4">IMCC14385</strain>
    </source>
</reference>
<name>A0A5P9NNF4_9GAMM</name>
<sequence length="530" mass="59449">MSQPDASELNKLQELLKTGFKALSLGDFAKAGECCQQIFAIKPDLPQGHFLVGLLGLESKDRKTAFSAFQSTVKLDPDHAAAWAQLARLYMTEGQVNRADAALRETLRIRPSDPMVLDLIGTTLTQMGEHGAAQAFFARATQGQPNFPPFMQNLANNLVYHGDTEDADRIFQDIIGLQPDSPQAHWALASSRKAEDDRHVIEMQQRIADRGDDPRANAFYQYAVGKELEDLKKWPEAFTAFEAGAKARRATVEFDEAAEREMFDSLAATYTREWLAEGAAGNPDASPIFVLGQPRTGTTLIERIITSHSQVRSAGELQHFGLALRRLADYRNPKRFTAELFEAAAGLDPAQLGGLYLQSSAKMRGDAPRFVDKLPQNYLMIPLILKALPNAKIVHLVRNPMDACFASFKQLFADAYLHSYEQQEMARHHARYRGLMDTWRERFPDRFLDISYEDTARDLEPNARRLIAYLDLPWEDACLNFHEQTGAVTTASAVQVREPAHTRSIGRWKRYETQLAPMREALQAAGIPVE</sequence>
<gene>
    <name evidence="3" type="ORF">EY643_17585</name>
</gene>
<dbReference type="InterPro" id="IPR027417">
    <property type="entry name" value="P-loop_NTPase"/>
</dbReference>
<dbReference type="GO" id="GO:0008476">
    <property type="term" value="F:protein-tyrosine sulfotransferase activity"/>
    <property type="evidence" value="ECO:0007669"/>
    <property type="project" value="InterPro"/>
</dbReference>
<proteinExistence type="predicted"/>
<protein>
    <submittedName>
        <fullName evidence="3">Sulfotransferase family protein</fullName>
    </submittedName>
</protein>
<feature type="repeat" description="TPR" evidence="2">
    <location>
        <begin position="46"/>
        <end position="79"/>
    </location>
</feature>
<dbReference type="InterPro" id="IPR011990">
    <property type="entry name" value="TPR-like_helical_dom_sf"/>
</dbReference>
<accession>A0A5P9NNF4</accession>
<dbReference type="Pfam" id="PF13469">
    <property type="entry name" value="Sulfotransfer_3"/>
    <property type="match status" value="1"/>
</dbReference>
<dbReference type="OrthoDB" id="9815894at2"/>
<evidence type="ECO:0000313" key="4">
    <source>
        <dbReference type="Proteomes" id="UP000326287"/>
    </source>
</evidence>
<dbReference type="Gene3D" id="1.25.40.10">
    <property type="entry name" value="Tetratricopeptide repeat domain"/>
    <property type="match status" value="1"/>
</dbReference>